<dbReference type="SUPFAM" id="SSF53748">
    <property type="entry name" value="Phosphoglycerate kinase"/>
    <property type="match status" value="1"/>
</dbReference>
<keyword evidence="19" id="KW-1185">Reference proteome</keyword>
<dbReference type="RefSeq" id="WP_066353640.1">
    <property type="nucleotide sequence ID" value="NZ_LOED01000018.1"/>
</dbReference>
<evidence type="ECO:0000256" key="16">
    <source>
        <dbReference type="PIRSR" id="PIRSR000724-2"/>
    </source>
</evidence>
<feature type="binding site" evidence="14">
    <location>
        <position position="152"/>
    </location>
    <ligand>
        <name>substrate</name>
    </ligand>
</feature>
<keyword evidence="11 14" id="KW-0418">Kinase</keyword>
<evidence type="ECO:0000256" key="8">
    <source>
        <dbReference type="ARBA" id="ARBA00022490"/>
    </source>
</evidence>
<evidence type="ECO:0000256" key="11">
    <source>
        <dbReference type="ARBA" id="ARBA00022777"/>
    </source>
</evidence>
<dbReference type="InterPro" id="IPR015824">
    <property type="entry name" value="Phosphoglycerate_kinase_N"/>
</dbReference>
<evidence type="ECO:0000313" key="18">
    <source>
        <dbReference type="EMBL" id="KXG76652.1"/>
    </source>
</evidence>
<feature type="binding site" evidence="15">
    <location>
        <position position="37"/>
    </location>
    <ligand>
        <name>(2R)-3-phosphoglycerate</name>
        <dbReference type="ChEBI" id="CHEBI:58272"/>
    </ligand>
</feature>
<reference evidence="18 19" key="1">
    <citation type="submission" date="2015-12" db="EMBL/GenBank/DDBJ databases">
        <title>Draft genome sequnece of Fervidicola ferrireducens strain Y170.</title>
        <authorList>
            <person name="Patel B.K."/>
        </authorList>
    </citation>
    <scope>NUCLEOTIDE SEQUENCE [LARGE SCALE GENOMIC DNA]</scope>
    <source>
        <strain evidence="18 19">Y170</strain>
    </source>
</reference>
<evidence type="ECO:0000256" key="4">
    <source>
        <dbReference type="ARBA" id="ARBA00008982"/>
    </source>
</evidence>
<evidence type="ECO:0000256" key="13">
    <source>
        <dbReference type="ARBA" id="ARBA00023152"/>
    </source>
</evidence>
<dbReference type="GO" id="GO:0005524">
    <property type="term" value="F:ATP binding"/>
    <property type="evidence" value="ECO:0007669"/>
    <property type="project" value="UniProtKB-KW"/>
</dbReference>
<proteinExistence type="inferred from homology"/>
<comment type="catalytic activity">
    <reaction evidence="1 14 17">
        <text>(2R)-3-phosphoglycerate + ATP = (2R)-3-phospho-glyceroyl phosphate + ADP</text>
        <dbReference type="Rhea" id="RHEA:14801"/>
        <dbReference type="ChEBI" id="CHEBI:30616"/>
        <dbReference type="ChEBI" id="CHEBI:57604"/>
        <dbReference type="ChEBI" id="CHEBI:58272"/>
        <dbReference type="ChEBI" id="CHEBI:456216"/>
        <dbReference type="EC" id="2.7.2.3"/>
    </reaction>
</comment>
<gene>
    <name evidence="14 18" type="primary">pgk</name>
    <name evidence="18" type="ORF">AN618_15450</name>
</gene>
<feature type="binding site" evidence="14 16">
    <location>
        <position position="202"/>
    </location>
    <ligand>
        <name>ATP</name>
        <dbReference type="ChEBI" id="CHEBI:30616"/>
    </ligand>
</feature>
<feature type="binding site" evidence="14 16">
    <location>
        <begin position="350"/>
        <end position="353"/>
    </location>
    <ligand>
        <name>ATP</name>
        <dbReference type="ChEBI" id="CHEBI:30616"/>
    </ligand>
</feature>
<dbReference type="HAMAP" id="MF_00145">
    <property type="entry name" value="Phosphoglyc_kinase"/>
    <property type="match status" value="1"/>
</dbReference>
<dbReference type="InterPro" id="IPR036043">
    <property type="entry name" value="Phosphoglycerate_kinase_sf"/>
</dbReference>
<feature type="binding site" evidence="14">
    <location>
        <position position="293"/>
    </location>
    <ligand>
        <name>ATP</name>
        <dbReference type="ChEBI" id="CHEBI:30616"/>
    </ligand>
</feature>
<dbReference type="PANTHER" id="PTHR11406">
    <property type="entry name" value="PHOSPHOGLYCERATE KINASE"/>
    <property type="match status" value="1"/>
</dbReference>
<dbReference type="GO" id="GO:0006094">
    <property type="term" value="P:gluconeogenesis"/>
    <property type="evidence" value="ECO:0007669"/>
    <property type="project" value="TreeGrafter"/>
</dbReference>
<dbReference type="EC" id="2.7.2.3" evidence="6 14"/>
<keyword evidence="13 14" id="KW-0324">Glycolysis</keyword>
<dbReference type="GO" id="GO:0004618">
    <property type="term" value="F:phosphoglycerate kinase activity"/>
    <property type="evidence" value="ECO:0007669"/>
    <property type="project" value="UniProtKB-UniRule"/>
</dbReference>
<feature type="binding site" evidence="14">
    <location>
        <position position="119"/>
    </location>
    <ligand>
        <name>substrate</name>
    </ligand>
</feature>
<dbReference type="FunFam" id="3.40.50.1260:FF:000007">
    <property type="entry name" value="Phosphoglycerate kinase"/>
    <property type="match status" value="1"/>
</dbReference>
<evidence type="ECO:0000256" key="6">
    <source>
        <dbReference type="ARBA" id="ARBA00013061"/>
    </source>
</evidence>
<organism evidence="18 19">
    <name type="scientific">Fervidicola ferrireducens</name>
    <dbReference type="NCBI Taxonomy" id="520764"/>
    <lineage>
        <taxon>Bacteria</taxon>
        <taxon>Bacillati</taxon>
        <taxon>Bacillota</taxon>
        <taxon>Clostridia</taxon>
        <taxon>Thermosediminibacterales</taxon>
        <taxon>Thermosediminibacteraceae</taxon>
        <taxon>Fervidicola</taxon>
    </lineage>
</organism>
<comment type="subunit">
    <text evidence="5 14">Monomer.</text>
</comment>
<dbReference type="PRINTS" id="PR00477">
    <property type="entry name" value="PHGLYCKINASE"/>
</dbReference>
<keyword evidence="9 14" id="KW-0808">Transferase</keyword>
<dbReference type="FunFam" id="3.40.50.1260:FF:000002">
    <property type="entry name" value="Phosphoglycerate kinase"/>
    <property type="match status" value="1"/>
</dbReference>
<evidence type="ECO:0000256" key="3">
    <source>
        <dbReference type="ARBA" id="ARBA00004838"/>
    </source>
</evidence>
<dbReference type="GO" id="GO:0005829">
    <property type="term" value="C:cytosol"/>
    <property type="evidence" value="ECO:0007669"/>
    <property type="project" value="TreeGrafter"/>
</dbReference>
<dbReference type="PATRIC" id="fig|520764.3.peg.1657"/>
<feature type="binding site" evidence="14 16">
    <location>
        <position position="324"/>
    </location>
    <ligand>
        <name>ATP</name>
        <dbReference type="ChEBI" id="CHEBI:30616"/>
    </ligand>
</feature>
<dbReference type="Gene3D" id="3.40.50.1260">
    <property type="entry name" value="Phosphoglycerate kinase, N-terminal domain"/>
    <property type="match status" value="2"/>
</dbReference>
<dbReference type="Proteomes" id="UP000070427">
    <property type="component" value="Unassembled WGS sequence"/>
</dbReference>
<evidence type="ECO:0000256" key="14">
    <source>
        <dbReference type="HAMAP-Rule" id="MF_00145"/>
    </source>
</evidence>
<feature type="binding site" evidence="15">
    <location>
        <position position="152"/>
    </location>
    <ligand>
        <name>(2R)-3-phosphoglycerate</name>
        <dbReference type="ChEBI" id="CHEBI:58272"/>
    </ligand>
</feature>
<comment type="subcellular location">
    <subcellularLocation>
        <location evidence="2 14">Cytoplasm</location>
    </subcellularLocation>
</comment>
<dbReference type="InParanoid" id="A0A140L7X7"/>
<evidence type="ECO:0000256" key="17">
    <source>
        <dbReference type="RuleBase" id="RU000532"/>
    </source>
</evidence>
<dbReference type="PANTHER" id="PTHR11406:SF23">
    <property type="entry name" value="PHOSPHOGLYCERATE KINASE 1, CHLOROPLASTIC-RELATED"/>
    <property type="match status" value="1"/>
</dbReference>
<dbReference type="STRING" id="520764.AN618_15450"/>
<feature type="binding site" evidence="15">
    <location>
        <position position="119"/>
    </location>
    <ligand>
        <name>(2R)-3-phosphoglycerate</name>
        <dbReference type="ChEBI" id="CHEBI:58272"/>
    </ligand>
</feature>
<keyword evidence="8 14" id="KW-0963">Cytoplasm</keyword>
<evidence type="ECO:0000256" key="1">
    <source>
        <dbReference type="ARBA" id="ARBA00000642"/>
    </source>
</evidence>
<evidence type="ECO:0000256" key="9">
    <source>
        <dbReference type="ARBA" id="ARBA00022679"/>
    </source>
</evidence>
<sequence>MNKKTVEDFDVNGKRVLVRVDFNVPMDEEGNITDDTRIRATLPTIQYLIKNGAKVILASHLGRPKGKKNPKYSLAPVARRLSELLGKDVVMAGDCIGEEVEKAAASMKPGDVMLLENVRFYAEEEANDRGFAEKLARLADIYINDAFGTAHRAHASTAGVAEFLPAGAGFLMKKEIEIMGKALEAPERPFVAILGGAKVSDKIGVIKNLLNKVDYLLIGGGMAFTFLKGLGYNIGRSLLEEDKVELAKDLLKEAEEKGVKVLLPDDVVVAPEVKEGVEYRTVPVSQIPDDMIGVDIGEVTCDKFTKVIKEAKTVVWNGPMGVFEIKDFAKGTLAVAKAMAESGAVTIVGGGDSAAAVEQLGFADAMTHISTGGGASLEFLEGKELPGVAVLNDKR</sequence>
<dbReference type="InterPro" id="IPR001576">
    <property type="entry name" value="Phosphoglycerate_kinase"/>
</dbReference>
<keyword evidence="10 14" id="KW-0547">Nucleotide-binding</keyword>
<dbReference type="GO" id="GO:0006096">
    <property type="term" value="P:glycolytic process"/>
    <property type="evidence" value="ECO:0007669"/>
    <property type="project" value="UniProtKB-UniRule"/>
</dbReference>
<name>A0A140L7X7_9FIRM</name>
<evidence type="ECO:0000256" key="5">
    <source>
        <dbReference type="ARBA" id="ARBA00011245"/>
    </source>
</evidence>
<feature type="binding site" evidence="14">
    <location>
        <position position="37"/>
    </location>
    <ligand>
        <name>substrate</name>
    </ligand>
</feature>
<dbReference type="InterPro" id="IPR015911">
    <property type="entry name" value="Phosphoglycerate_kinase_CS"/>
</dbReference>
<evidence type="ECO:0000313" key="19">
    <source>
        <dbReference type="Proteomes" id="UP000070427"/>
    </source>
</evidence>
<dbReference type="PROSITE" id="PS00111">
    <property type="entry name" value="PGLYCERATE_KINASE"/>
    <property type="match status" value="1"/>
</dbReference>
<evidence type="ECO:0000256" key="2">
    <source>
        <dbReference type="ARBA" id="ARBA00004496"/>
    </source>
</evidence>
<feature type="binding site" evidence="14 15">
    <location>
        <begin position="21"/>
        <end position="23"/>
    </location>
    <ligand>
        <name>substrate</name>
    </ligand>
</feature>
<evidence type="ECO:0000256" key="7">
    <source>
        <dbReference type="ARBA" id="ARBA00016471"/>
    </source>
</evidence>
<protein>
    <recommendedName>
        <fullName evidence="7 14">Phosphoglycerate kinase</fullName>
        <ecNumber evidence="6 14">2.7.2.3</ecNumber>
    </recommendedName>
</protein>
<evidence type="ECO:0000256" key="12">
    <source>
        <dbReference type="ARBA" id="ARBA00022840"/>
    </source>
</evidence>
<evidence type="ECO:0000256" key="10">
    <source>
        <dbReference type="ARBA" id="ARBA00022741"/>
    </source>
</evidence>
<keyword evidence="12 14" id="KW-0067">ATP-binding</keyword>
<dbReference type="CDD" id="cd00318">
    <property type="entry name" value="Phosphoglycerate_kinase"/>
    <property type="match status" value="1"/>
</dbReference>
<comment type="similarity">
    <text evidence="4 14 17">Belongs to the phosphoglycerate kinase family.</text>
</comment>
<dbReference type="FunCoup" id="A0A140L7X7">
    <property type="interactions" value="346"/>
</dbReference>
<dbReference type="EMBL" id="LOED01000018">
    <property type="protein sequence ID" value="KXG76652.1"/>
    <property type="molecule type" value="Genomic_DNA"/>
</dbReference>
<dbReference type="AlphaFoldDB" id="A0A140L7X7"/>
<dbReference type="OrthoDB" id="9808460at2"/>
<evidence type="ECO:0000256" key="15">
    <source>
        <dbReference type="PIRSR" id="PIRSR000724-1"/>
    </source>
</evidence>
<accession>A0A140L7X7</accession>
<comment type="caution">
    <text evidence="18">The sequence shown here is derived from an EMBL/GenBank/DDBJ whole genome shotgun (WGS) entry which is preliminary data.</text>
</comment>
<comment type="pathway">
    <text evidence="3 14">Carbohydrate degradation; glycolysis; pyruvate from D-glyceraldehyde 3-phosphate: step 2/5.</text>
</comment>
<dbReference type="UniPathway" id="UPA00109">
    <property type="reaction ID" value="UER00185"/>
</dbReference>
<dbReference type="GO" id="GO:0043531">
    <property type="term" value="F:ADP binding"/>
    <property type="evidence" value="ECO:0007669"/>
    <property type="project" value="TreeGrafter"/>
</dbReference>
<dbReference type="PIRSF" id="PIRSF000724">
    <property type="entry name" value="Pgk"/>
    <property type="match status" value="1"/>
</dbReference>
<dbReference type="Pfam" id="PF00162">
    <property type="entry name" value="PGK"/>
    <property type="match status" value="1"/>
</dbReference>
<feature type="binding site" evidence="14 15">
    <location>
        <begin position="60"/>
        <end position="63"/>
    </location>
    <ligand>
        <name>substrate</name>
    </ligand>
</feature>